<accession>A0ABQ0CCP4</accession>
<comment type="caution">
    <text evidence="5">The sequence shown here is derived from an EMBL/GenBank/DDBJ whole genome shotgun (WGS) entry which is preliminary data.</text>
</comment>
<name>A0ABQ0CCP4_9PROT</name>
<dbReference type="RefSeq" id="WP_420906389.1">
    <property type="nucleotide sequence ID" value="NZ_BAAFGK010000005.1"/>
</dbReference>
<evidence type="ECO:0000259" key="4">
    <source>
        <dbReference type="Pfam" id="PF24045"/>
    </source>
</evidence>
<evidence type="ECO:0000259" key="3">
    <source>
        <dbReference type="Pfam" id="PF22433"/>
    </source>
</evidence>
<protein>
    <submittedName>
        <fullName evidence="5">Transketolase</fullName>
    </submittedName>
</protein>
<feature type="domain" description="Magnetotaxis protein MtxA middle immunoglobulin-like" evidence="3">
    <location>
        <begin position="149"/>
        <end position="231"/>
    </location>
</feature>
<dbReference type="Pfam" id="PF22121">
    <property type="entry name" value="MtxA_C"/>
    <property type="match status" value="1"/>
</dbReference>
<dbReference type="InterPro" id="IPR054359">
    <property type="entry name" value="MtxA_M_Ig-like"/>
</dbReference>
<dbReference type="InterPro" id="IPR054358">
    <property type="entry name" value="MtxA_C"/>
</dbReference>
<evidence type="ECO:0000313" key="6">
    <source>
        <dbReference type="Proteomes" id="UP001628193"/>
    </source>
</evidence>
<organism evidence="5 6">
    <name type="scientific">Candidatus Magnetaquiglobus chichijimensis</name>
    <dbReference type="NCBI Taxonomy" id="3141448"/>
    <lineage>
        <taxon>Bacteria</taxon>
        <taxon>Pseudomonadati</taxon>
        <taxon>Pseudomonadota</taxon>
        <taxon>Magnetococcia</taxon>
        <taxon>Magnetococcales</taxon>
        <taxon>Candidatus Magnetaquicoccaceae</taxon>
        <taxon>Candidatus Magnetaquiglobus</taxon>
    </lineage>
</organism>
<keyword evidence="1" id="KW-0732">Signal</keyword>
<dbReference type="InterPro" id="IPR055778">
    <property type="entry name" value="DUF7354"/>
</dbReference>
<dbReference type="Pfam" id="PF22433">
    <property type="entry name" value="MtxA_IG-like"/>
    <property type="match status" value="1"/>
</dbReference>
<reference evidence="5 6" key="1">
    <citation type="submission" date="2024-09" db="EMBL/GenBank/DDBJ databases">
        <title>Draft genome sequence of Candidatus Magnetaquicoccaceae bacterium FCR-1.</title>
        <authorList>
            <person name="Shimoshige H."/>
            <person name="Shimamura S."/>
            <person name="Taoka A."/>
            <person name="Kobayashi H."/>
            <person name="Maekawa T."/>
        </authorList>
    </citation>
    <scope>NUCLEOTIDE SEQUENCE [LARGE SCALE GENOMIC DNA]</scope>
    <source>
        <strain evidence="5 6">FCR-1</strain>
    </source>
</reference>
<dbReference type="EMBL" id="BAAFGK010000005">
    <property type="protein sequence ID" value="GAB0058668.1"/>
    <property type="molecule type" value="Genomic_DNA"/>
</dbReference>
<gene>
    <name evidence="5" type="ORF">SIID45300_03021</name>
</gene>
<dbReference type="Pfam" id="PF24045">
    <property type="entry name" value="DUF7354"/>
    <property type="match status" value="1"/>
</dbReference>
<sequence>MINRRFPLLALAFLFAGPGLAGQAWAEANPVAMATQAQGNVEYCSKECDKWKPVTRNKLLSEGQQLRTAADGSTKLINQATGTVQTLGPNSAIKITADNIEKVSGTLSEPEKSSGDLLENLDKRFAKAERYTTVRRSVDKDKTEKVVKLETVKEISLSAQYPELAWANAGNEYAYELIIDGKSTPVAASSDKIVRHKVAGLTAGKHEYLVRVMQNGQEVYAPKKPSTINWLEGEALKPVEKGMKEMQALAPGDDFMMGAYLEDRGFTVAAMDLYRKYFKDNPSDVDMRPMLIKTYHDLNLKDLQKEEASQYQKMLSEQ</sequence>
<feature type="signal peptide" evidence="1">
    <location>
        <begin position="1"/>
        <end position="21"/>
    </location>
</feature>
<feature type="chain" id="PRO_5047477759" evidence="1">
    <location>
        <begin position="22"/>
        <end position="318"/>
    </location>
</feature>
<evidence type="ECO:0000313" key="5">
    <source>
        <dbReference type="EMBL" id="GAB0058668.1"/>
    </source>
</evidence>
<dbReference type="Proteomes" id="UP001628193">
    <property type="component" value="Unassembled WGS sequence"/>
</dbReference>
<proteinExistence type="predicted"/>
<feature type="domain" description="DUF7354" evidence="4">
    <location>
        <begin position="28"/>
        <end position="115"/>
    </location>
</feature>
<feature type="domain" description="Magnetotaxis protein MtxA C-terminal" evidence="2">
    <location>
        <begin position="239"/>
        <end position="312"/>
    </location>
</feature>
<keyword evidence="6" id="KW-1185">Reference proteome</keyword>
<evidence type="ECO:0000259" key="2">
    <source>
        <dbReference type="Pfam" id="PF22121"/>
    </source>
</evidence>
<evidence type="ECO:0000256" key="1">
    <source>
        <dbReference type="SAM" id="SignalP"/>
    </source>
</evidence>